<accession>K0S3N0</accession>
<organism evidence="2 3">
    <name type="scientific">Thalassiosira oceanica</name>
    <name type="common">Marine diatom</name>
    <dbReference type="NCBI Taxonomy" id="159749"/>
    <lineage>
        <taxon>Eukaryota</taxon>
        <taxon>Sar</taxon>
        <taxon>Stramenopiles</taxon>
        <taxon>Ochrophyta</taxon>
        <taxon>Bacillariophyta</taxon>
        <taxon>Coscinodiscophyceae</taxon>
        <taxon>Thalassiosirophycidae</taxon>
        <taxon>Thalassiosirales</taxon>
        <taxon>Thalassiosiraceae</taxon>
        <taxon>Thalassiosira</taxon>
    </lineage>
</organism>
<dbReference type="AlphaFoldDB" id="K0S3N0"/>
<evidence type="ECO:0000313" key="3">
    <source>
        <dbReference type="Proteomes" id="UP000266841"/>
    </source>
</evidence>
<sequence>AVVAAAARRADCLGERQGPAGDAAGVPEQVDVRPGTLAPLVPVDPVRVLRVAVHVLHPRSVLRPSWAGTKGPSGLYRPAASGRALGREGEDPDAEPGGMPVDAVGELCGGRRSTMALAPGRDRSLGVDMRHRNKRKGTVAASAEAEEDPRCAADGVLLRPPGLPSPVLRCCCPTPRLTPIGRLASSPFRRRPFFEGPGGAENSAPSIAPWASARDVRETRAVVPGRRPGGRRAYNLAKASFPVGYQAGPDDSRQEARSCGLSDKRQRHYRARGKAFRFDHRALPQAPTPCKRRERRKEKQPSVAVRGRTMGFHEMVSAG</sequence>
<reference evidence="2 3" key="1">
    <citation type="journal article" date="2012" name="Genome Biol.">
        <title>Genome and low-iron response of an oceanic diatom adapted to chronic iron limitation.</title>
        <authorList>
            <person name="Lommer M."/>
            <person name="Specht M."/>
            <person name="Roy A.S."/>
            <person name="Kraemer L."/>
            <person name="Andreson R."/>
            <person name="Gutowska M.A."/>
            <person name="Wolf J."/>
            <person name="Bergner S.V."/>
            <person name="Schilhabel M.B."/>
            <person name="Klostermeier U.C."/>
            <person name="Beiko R.G."/>
            <person name="Rosenstiel P."/>
            <person name="Hippler M."/>
            <person name="Laroche J."/>
        </authorList>
    </citation>
    <scope>NUCLEOTIDE SEQUENCE [LARGE SCALE GENOMIC DNA]</scope>
    <source>
        <strain evidence="2 3">CCMP1005</strain>
    </source>
</reference>
<name>K0S3N0_THAOC</name>
<proteinExistence type="predicted"/>
<keyword evidence="3" id="KW-1185">Reference proteome</keyword>
<dbReference type="EMBL" id="AGNL01037680">
    <property type="protein sequence ID" value="EJK53497.1"/>
    <property type="molecule type" value="Genomic_DNA"/>
</dbReference>
<feature type="non-terminal residue" evidence="2">
    <location>
        <position position="1"/>
    </location>
</feature>
<protein>
    <submittedName>
        <fullName evidence="2">Uncharacterized protein</fullName>
    </submittedName>
</protein>
<evidence type="ECO:0000313" key="2">
    <source>
        <dbReference type="EMBL" id="EJK53497.1"/>
    </source>
</evidence>
<feature type="region of interest" description="Disordered" evidence="1">
    <location>
        <begin position="245"/>
        <end position="266"/>
    </location>
</feature>
<comment type="caution">
    <text evidence="2">The sequence shown here is derived from an EMBL/GenBank/DDBJ whole genome shotgun (WGS) entry which is preliminary data.</text>
</comment>
<evidence type="ECO:0000256" key="1">
    <source>
        <dbReference type="SAM" id="MobiDB-lite"/>
    </source>
</evidence>
<gene>
    <name evidence="2" type="ORF">THAOC_27062</name>
</gene>
<dbReference type="Proteomes" id="UP000266841">
    <property type="component" value="Unassembled WGS sequence"/>
</dbReference>
<feature type="region of interest" description="Disordered" evidence="1">
    <location>
        <begin position="73"/>
        <end position="98"/>
    </location>
</feature>
<feature type="region of interest" description="Disordered" evidence="1">
    <location>
        <begin position="281"/>
        <end position="319"/>
    </location>
</feature>